<proteinExistence type="predicted"/>
<keyword evidence="1" id="KW-0472">Membrane</keyword>
<name>G4WV50_9BACT</name>
<reference evidence="2" key="1">
    <citation type="journal article" date="2004" name="Appl. Environ. Microbiol.">
        <title>Long-chain N-acyltyrosine synthases from environmental DNA.</title>
        <authorList>
            <person name="Brady S.F."/>
            <person name="Chao C.J."/>
            <person name="Clardy J."/>
        </authorList>
    </citation>
    <scope>NUCLEOTIDE SEQUENCE</scope>
</reference>
<dbReference type="EMBL" id="JF429404">
    <property type="protein sequence ID" value="AEQ20302.1"/>
    <property type="molecule type" value="Genomic_DNA"/>
</dbReference>
<dbReference type="AlphaFoldDB" id="G4WV50"/>
<evidence type="ECO:0000256" key="1">
    <source>
        <dbReference type="SAM" id="Phobius"/>
    </source>
</evidence>
<keyword evidence="1" id="KW-0812">Transmembrane</keyword>
<feature type="transmembrane region" description="Helical" evidence="1">
    <location>
        <begin position="86"/>
        <end position="104"/>
    </location>
</feature>
<evidence type="ECO:0000313" key="2">
    <source>
        <dbReference type="EMBL" id="AEQ20302.1"/>
    </source>
</evidence>
<keyword evidence="1" id="KW-1133">Transmembrane helix</keyword>
<reference evidence="2" key="2">
    <citation type="journal article" date="2011" name="J. Bacteriol.">
        <title>Long-chain N-acyl amino acid synthases are linked to the putative PEP-CTERM/exosortase protein-sorting system in Gram-negative bacteria.</title>
        <authorList>
            <person name="Craig J.W."/>
            <person name="Cherry M.A."/>
            <person name="Brady S.F."/>
        </authorList>
    </citation>
    <scope>NUCLEOTIDE SEQUENCE</scope>
</reference>
<sequence length="116" mass="12612">MNLMRNLGGSVGISAVTTLIARRQQTHQVYLAQNTFESNPQLQRALTGITSHFTLRSGSADATRHAYGQIYATVQRQAAVLAYIDTFWIMGALCVLAIGLLFFAKKNKPGSAAMAH</sequence>
<organism evidence="2">
    <name type="scientific">uncultured bacterium CSLG7</name>
    <dbReference type="NCBI Taxonomy" id="1091577"/>
    <lineage>
        <taxon>Bacteria</taxon>
        <taxon>environmental samples</taxon>
    </lineage>
</organism>
<protein>
    <submittedName>
        <fullName evidence="2">Drug resistance transporter</fullName>
    </submittedName>
</protein>
<accession>G4WV50</accession>